<evidence type="ECO:0000313" key="3">
    <source>
        <dbReference type="EMBL" id="CDY19059.1"/>
    </source>
</evidence>
<gene>
    <name evidence="3" type="primary">BnaA04g17990D</name>
    <name evidence="3" type="ORF">GSBRNA2T00006328001</name>
</gene>
<dbReference type="EMBL" id="LK032092">
    <property type="protein sequence ID" value="CDY19059.1"/>
    <property type="molecule type" value="Genomic_DNA"/>
</dbReference>
<keyword evidence="2" id="KW-0472">Membrane</keyword>
<dbReference type="AlphaFoldDB" id="A0A078G0S6"/>
<keyword evidence="2" id="KW-0812">Transmembrane</keyword>
<dbReference type="PaxDb" id="3708-A0A078G0S6"/>
<feature type="non-terminal residue" evidence="3">
    <location>
        <position position="1"/>
    </location>
</feature>
<evidence type="ECO:0000313" key="4">
    <source>
        <dbReference type="Proteomes" id="UP000028999"/>
    </source>
</evidence>
<organism evidence="3 4">
    <name type="scientific">Brassica napus</name>
    <name type="common">Rape</name>
    <dbReference type="NCBI Taxonomy" id="3708"/>
    <lineage>
        <taxon>Eukaryota</taxon>
        <taxon>Viridiplantae</taxon>
        <taxon>Streptophyta</taxon>
        <taxon>Embryophyta</taxon>
        <taxon>Tracheophyta</taxon>
        <taxon>Spermatophyta</taxon>
        <taxon>Magnoliopsida</taxon>
        <taxon>eudicotyledons</taxon>
        <taxon>Gunneridae</taxon>
        <taxon>Pentapetalae</taxon>
        <taxon>rosids</taxon>
        <taxon>malvids</taxon>
        <taxon>Brassicales</taxon>
        <taxon>Brassicaceae</taxon>
        <taxon>Brassiceae</taxon>
        <taxon>Brassica</taxon>
    </lineage>
</organism>
<dbReference type="Gramene" id="CDY19059">
    <property type="protein sequence ID" value="CDY19059"/>
    <property type="gene ID" value="GSBRNA2T00006328001"/>
</dbReference>
<evidence type="ECO:0000256" key="2">
    <source>
        <dbReference type="SAM" id="Phobius"/>
    </source>
</evidence>
<dbReference type="Proteomes" id="UP000028999">
    <property type="component" value="Unassembled WGS sequence"/>
</dbReference>
<feature type="compositionally biased region" description="Basic residues" evidence="1">
    <location>
        <begin position="130"/>
        <end position="144"/>
    </location>
</feature>
<sequence>VLINTSINKMRLFCSLLNTCMVLGAIIKAIFEESCPFAINWHYLQVHKKNKKNHEISQIKSWSSFDRSTTAWLTDGLSLLRDGQETLSNILHLPHSQESPQPPRVLRESSPFRRRLRHLPHVGPLPPRAPVRRSSRSPEKRRRQNLLLRKISPRSRARRREADVIYTRAEDEYNHCHVDVLNGSYGEAELASVIEVTVLVSVVLFNGIYLSLRSSKTIAFVGFLKRSVREERQEL</sequence>
<feature type="transmembrane region" description="Helical" evidence="2">
    <location>
        <begin position="12"/>
        <end position="31"/>
    </location>
</feature>
<protein>
    <submittedName>
        <fullName evidence="3">BnaA04g17990D protein</fullName>
    </submittedName>
</protein>
<keyword evidence="4" id="KW-1185">Reference proteome</keyword>
<feature type="region of interest" description="Disordered" evidence="1">
    <location>
        <begin position="117"/>
        <end position="145"/>
    </location>
</feature>
<keyword evidence="2" id="KW-1133">Transmembrane helix</keyword>
<reference evidence="3 4" key="1">
    <citation type="journal article" date="2014" name="Science">
        <title>Plant genetics. Early allopolyploid evolution in the post-Neolithic Brassica napus oilseed genome.</title>
        <authorList>
            <person name="Chalhoub B."/>
            <person name="Denoeud F."/>
            <person name="Liu S."/>
            <person name="Parkin I.A."/>
            <person name="Tang H."/>
            <person name="Wang X."/>
            <person name="Chiquet J."/>
            <person name="Belcram H."/>
            <person name="Tong C."/>
            <person name="Samans B."/>
            <person name="Correa M."/>
            <person name="Da Silva C."/>
            <person name="Just J."/>
            <person name="Falentin C."/>
            <person name="Koh C.S."/>
            <person name="Le Clainche I."/>
            <person name="Bernard M."/>
            <person name="Bento P."/>
            <person name="Noel B."/>
            <person name="Labadie K."/>
            <person name="Alberti A."/>
            <person name="Charles M."/>
            <person name="Arnaud D."/>
            <person name="Guo H."/>
            <person name="Daviaud C."/>
            <person name="Alamery S."/>
            <person name="Jabbari K."/>
            <person name="Zhao M."/>
            <person name="Edger P.P."/>
            <person name="Chelaifa H."/>
            <person name="Tack D."/>
            <person name="Lassalle G."/>
            <person name="Mestiri I."/>
            <person name="Schnel N."/>
            <person name="Le Paslier M.C."/>
            <person name="Fan G."/>
            <person name="Renault V."/>
            <person name="Bayer P.E."/>
            <person name="Golicz A.A."/>
            <person name="Manoli S."/>
            <person name="Lee T.H."/>
            <person name="Thi V.H."/>
            <person name="Chalabi S."/>
            <person name="Hu Q."/>
            <person name="Fan C."/>
            <person name="Tollenaere R."/>
            <person name="Lu Y."/>
            <person name="Battail C."/>
            <person name="Shen J."/>
            <person name="Sidebottom C.H."/>
            <person name="Wang X."/>
            <person name="Canaguier A."/>
            <person name="Chauveau A."/>
            <person name="Berard A."/>
            <person name="Deniot G."/>
            <person name="Guan M."/>
            <person name="Liu Z."/>
            <person name="Sun F."/>
            <person name="Lim Y.P."/>
            <person name="Lyons E."/>
            <person name="Town C.D."/>
            <person name="Bancroft I."/>
            <person name="Wang X."/>
            <person name="Meng J."/>
            <person name="Ma J."/>
            <person name="Pires J.C."/>
            <person name="King G.J."/>
            <person name="Brunel D."/>
            <person name="Delourme R."/>
            <person name="Renard M."/>
            <person name="Aury J.M."/>
            <person name="Adams K.L."/>
            <person name="Batley J."/>
            <person name="Snowdon R.J."/>
            <person name="Tost J."/>
            <person name="Edwards D."/>
            <person name="Zhou Y."/>
            <person name="Hua W."/>
            <person name="Sharpe A.G."/>
            <person name="Paterson A.H."/>
            <person name="Guan C."/>
            <person name="Wincker P."/>
        </authorList>
    </citation>
    <scope>NUCLEOTIDE SEQUENCE [LARGE SCALE GENOMIC DNA]</scope>
    <source>
        <strain evidence="4">cv. Darmor-bzh</strain>
    </source>
</reference>
<evidence type="ECO:0000256" key="1">
    <source>
        <dbReference type="SAM" id="MobiDB-lite"/>
    </source>
</evidence>
<dbReference type="OMA" id="DEYNHCH"/>
<name>A0A078G0S6_BRANA</name>
<accession>A0A078G0S6</accession>
<proteinExistence type="predicted"/>